<reference evidence="1" key="2">
    <citation type="submission" date="2025-08" db="UniProtKB">
        <authorList>
            <consortium name="RefSeq"/>
        </authorList>
    </citation>
    <scope>IDENTIFICATION</scope>
</reference>
<dbReference type="RefSeq" id="XP_059601225.1">
    <property type="nucleotide sequence ID" value="XM_059749221.1"/>
</dbReference>
<dbReference type="AlphaFoldDB" id="A0AAJ8BP13"/>
<dbReference type="InterPro" id="IPR036322">
    <property type="entry name" value="WD40_repeat_dom_sf"/>
</dbReference>
<reference evidence="1" key="1">
    <citation type="submission" date="2025-02" db="EMBL/GenBank/DDBJ databases">
        <authorList>
            <consortium name="NCBI Genome Project"/>
        </authorList>
    </citation>
    <scope>NUCLEOTIDE SEQUENCE</scope>
</reference>
<dbReference type="KEGG" id="ang:An08g08160"/>
<name>A0AAJ8BP13_ASPNG</name>
<proteinExistence type="predicted"/>
<dbReference type="Gene3D" id="2.130.10.10">
    <property type="entry name" value="YVTN repeat-like/Quinoprotein amine dehydrogenase"/>
    <property type="match status" value="1"/>
</dbReference>
<sequence>MQGWYLHLERQYSQVVPLFHSELPDWIYQLPQVQETWSAESQTLEGYTDLVHSVAFLSNGRLIASSSFNKTFWDPVAGALQEILSTNDSVTELEFLQDSSYLCTNLGPFKVQSSCGNPISNSLNMVPRISLQCAWIASNGKQVLWLPPEARPSC</sequence>
<dbReference type="SUPFAM" id="SSF50978">
    <property type="entry name" value="WD40 repeat-like"/>
    <property type="match status" value="1"/>
</dbReference>
<organism evidence="1">
    <name type="scientific">Aspergillus niger</name>
    <dbReference type="NCBI Taxonomy" id="5061"/>
    <lineage>
        <taxon>Eukaryota</taxon>
        <taxon>Fungi</taxon>
        <taxon>Dikarya</taxon>
        <taxon>Ascomycota</taxon>
        <taxon>Pezizomycotina</taxon>
        <taxon>Eurotiomycetes</taxon>
        <taxon>Eurotiomycetidae</taxon>
        <taxon>Eurotiales</taxon>
        <taxon>Aspergillaceae</taxon>
        <taxon>Aspergillus</taxon>
        <taxon>Aspergillus subgen. Circumdati</taxon>
    </lineage>
</organism>
<gene>
    <name evidence="1" type="ORF">An08g08160</name>
</gene>
<protein>
    <submittedName>
        <fullName evidence="1">Uncharacterized protein</fullName>
    </submittedName>
</protein>
<dbReference type="InterPro" id="IPR015943">
    <property type="entry name" value="WD40/YVTN_repeat-like_dom_sf"/>
</dbReference>
<dbReference type="GeneID" id="84591760"/>
<dbReference type="VEuPathDB" id="FungiDB:An08g08160"/>
<evidence type="ECO:0000313" key="1">
    <source>
        <dbReference type="RefSeq" id="XP_059601225.1"/>
    </source>
</evidence>
<accession>A0AAJ8BP13</accession>